<evidence type="ECO:0000313" key="2">
    <source>
        <dbReference type="Proteomes" id="UP000005239"/>
    </source>
</evidence>
<keyword evidence="2" id="KW-1185">Reference proteome</keyword>
<protein>
    <submittedName>
        <fullName evidence="1">Uncharacterized protein</fullName>
    </submittedName>
</protein>
<accession>A0A8R1Z6V9</accession>
<dbReference type="Proteomes" id="UP000005239">
    <property type="component" value="Unassembled WGS sequence"/>
</dbReference>
<name>A0A2A6CTJ1_PRIPA</name>
<reference evidence="2" key="1">
    <citation type="journal article" date="2008" name="Nat. Genet.">
        <title>The Pristionchus pacificus genome provides a unique perspective on nematode lifestyle and parasitism.</title>
        <authorList>
            <person name="Dieterich C."/>
            <person name="Clifton S.W."/>
            <person name="Schuster L.N."/>
            <person name="Chinwalla A."/>
            <person name="Delehaunty K."/>
            <person name="Dinkelacker I."/>
            <person name="Fulton L."/>
            <person name="Fulton R."/>
            <person name="Godfrey J."/>
            <person name="Minx P."/>
            <person name="Mitreva M."/>
            <person name="Roeseler W."/>
            <person name="Tian H."/>
            <person name="Witte H."/>
            <person name="Yang S.P."/>
            <person name="Wilson R.K."/>
            <person name="Sommer R.J."/>
        </authorList>
    </citation>
    <scope>NUCLEOTIDE SEQUENCE [LARGE SCALE GENOMIC DNA]</scope>
    <source>
        <strain evidence="2">PS312</strain>
    </source>
</reference>
<accession>A0A2A6CTJ1</accession>
<organism evidence="1 2">
    <name type="scientific">Pristionchus pacificus</name>
    <name type="common">Parasitic nematode worm</name>
    <dbReference type="NCBI Taxonomy" id="54126"/>
    <lineage>
        <taxon>Eukaryota</taxon>
        <taxon>Metazoa</taxon>
        <taxon>Ecdysozoa</taxon>
        <taxon>Nematoda</taxon>
        <taxon>Chromadorea</taxon>
        <taxon>Rhabditida</taxon>
        <taxon>Rhabditina</taxon>
        <taxon>Diplogasteromorpha</taxon>
        <taxon>Diplogasteroidea</taxon>
        <taxon>Neodiplogasteridae</taxon>
        <taxon>Pristionchus</taxon>
    </lineage>
</organism>
<dbReference type="EnsemblMetazoa" id="PPA45084.1">
    <property type="protein sequence ID" value="PPA45084.1"/>
    <property type="gene ID" value="WBGene00283453"/>
</dbReference>
<gene>
    <name evidence="1" type="primary">WBGene00283453</name>
</gene>
<evidence type="ECO:0000313" key="1">
    <source>
        <dbReference type="EnsemblMetazoa" id="PPA45084.1"/>
    </source>
</evidence>
<dbReference type="AlphaFoldDB" id="A0A2A6CTJ1"/>
<sequence>MPDLPHNGDNGTVRQTVMMLKDQTKNRGKENEMKQTISRSNTSAGIVKAFCDKIVQDAEGTDMDAGLAGR</sequence>
<proteinExistence type="predicted"/>
<reference evidence="1" key="2">
    <citation type="submission" date="2022-06" db="UniProtKB">
        <authorList>
            <consortium name="EnsemblMetazoa"/>
        </authorList>
    </citation>
    <scope>IDENTIFICATION</scope>
    <source>
        <strain evidence="1">PS312</strain>
    </source>
</reference>